<reference evidence="3" key="1">
    <citation type="submission" date="2020-12" db="EMBL/GenBank/DDBJ databases">
        <title>Geomonas sp. Red875, isolated from river sediment.</title>
        <authorList>
            <person name="Xu Z."/>
            <person name="Zhang Z."/>
            <person name="Masuda Y."/>
            <person name="Itoh H."/>
            <person name="Senoo K."/>
        </authorList>
    </citation>
    <scope>NUCLEOTIDE SEQUENCE</scope>
    <source>
        <strain evidence="3">Red875</strain>
    </source>
</reference>
<feature type="signal peptide" evidence="2">
    <location>
        <begin position="1"/>
        <end position="25"/>
    </location>
</feature>
<keyword evidence="2" id="KW-0732">Signal</keyword>
<dbReference type="RefSeq" id="WP_199382488.1">
    <property type="nucleotide sequence ID" value="NZ_JAEMHM010000002.1"/>
</dbReference>
<sequence>MKKAFRILTALTVLLLGAVSCLAYADVIKGAAQVPASVADPGVMVLCGTGMLALAIYHKRRNNG</sequence>
<feature type="chain" id="PRO_5035302468" description="PEP-CTERM protein-sorting domain-containing protein" evidence="2">
    <location>
        <begin position="26"/>
        <end position="64"/>
    </location>
</feature>
<dbReference type="PROSITE" id="PS51257">
    <property type="entry name" value="PROKAR_LIPOPROTEIN"/>
    <property type="match status" value="1"/>
</dbReference>
<dbReference type="EMBL" id="JAEMHM010000002">
    <property type="protein sequence ID" value="MBJ6723649.1"/>
    <property type="molecule type" value="Genomic_DNA"/>
</dbReference>
<evidence type="ECO:0000256" key="1">
    <source>
        <dbReference type="SAM" id="Phobius"/>
    </source>
</evidence>
<feature type="transmembrane region" description="Helical" evidence="1">
    <location>
        <begin position="41"/>
        <end position="58"/>
    </location>
</feature>
<accession>A0A8J7INJ6</accession>
<proteinExistence type="predicted"/>
<protein>
    <recommendedName>
        <fullName evidence="5">PEP-CTERM protein-sorting domain-containing protein</fullName>
    </recommendedName>
</protein>
<dbReference type="Proteomes" id="UP000636888">
    <property type="component" value="Unassembled WGS sequence"/>
</dbReference>
<evidence type="ECO:0008006" key="5">
    <source>
        <dbReference type="Google" id="ProtNLM"/>
    </source>
</evidence>
<keyword evidence="1" id="KW-0812">Transmembrane</keyword>
<comment type="caution">
    <text evidence="3">The sequence shown here is derived from an EMBL/GenBank/DDBJ whole genome shotgun (WGS) entry which is preliminary data.</text>
</comment>
<name>A0A8J7INJ6_9BACT</name>
<evidence type="ECO:0000256" key="2">
    <source>
        <dbReference type="SAM" id="SignalP"/>
    </source>
</evidence>
<dbReference type="AlphaFoldDB" id="A0A8J7INJ6"/>
<evidence type="ECO:0000313" key="4">
    <source>
        <dbReference type="Proteomes" id="UP000636888"/>
    </source>
</evidence>
<keyword evidence="1" id="KW-0472">Membrane</keyword>
<organism evidence="3 4">
    <name type="scientific">Geomesophilobacter sediminis</name>
    <dbReference type="NCBI Taxonomy" id="2798584"/>
    <lineage>
        <taxon>Bacteria</taxon>
        <taxon>Pseudomonadati</taxon>
        <taxon>Thermodesulfobacteriota</taxon>
        <taxon>Desulfuromonadia</taxon>
        <taxon>Geobacterales</taxon>
        <taxon>Geobacteraceae</taxon>
        <taxon>Geomesophilobacter</taxon>
    </lineage>
</organism>
<gene>
    <name evidence="3" type="ORF">JFN93_02900</name>
</gene>
<evidence type="ECO:0000313" key="3">
    <source>
        <dbReference type="EMBL" id="MBJ6723649.1"/>
    </source>
</evidence>
<keyword evidence="4" id="KW-1185">Reference proteome</keyword>
<keyword evidence="1" id="KW-1133">Transmembrane helix</keyword>